<keyword evidence="6" id="KW-1185">Reference proteome</keyword>
<dbReference type="KEGG" id="sind:105164270"/>
<evidence type="ECO:0000256" key="2">
    <source>
        <dbReference type="ARBA" id="ARBA00023002"/>
    </source>
</evidence>
<accession>A0A6I9TJZ2</accession>
<dbReference type="GO" id="GO:0004497">
    <property type="term" value="F:monooxygenase activity"/>
    <property type="evidence" value="ECO:0007669"/>
    <property type="project" value="UniProtKB-KW"/>
</dbReference>
<dbReference type="PRINTS" id="PR00385">
    <property type="entry name" value="P450"/>
</dbReference>
<keyword evidence="5" id="KW-0812">Transmembrane</keyword>
<feature type="transmembrane region" description="Helical" evidence="5">
    <location>
        <begin position="26"/>
        <end position="46"/>
    </location>
</feature>
<evidence type="ECO:0000313" key="6">
    <source>
        <dbReference type="Proteomes" id="UP000504604"/>
    </source>
</evidence>
<reference evidence="7" key="1">
    <citation type="submission" date="2025-08" db="UniProtKB">
        <authorList>
            <consortium name="RefSeq"/>
        </authorList>
    </citation>
    <scope>IDENTIFICATION</scope>
</reference>
<dbReference type="FunFam" id="1.10.630.10:FF:000067">
    <property type="entry name" value="Cytochrome P450 - like protein"/>
    <property type="match status" value="1"/>
</dbReference>
<dbReference type="Gene3D" id="1.10.630.10">
    <property type="entry name" value="Cytochrome P450"/>
    <property type="match status" value="1"/>
</dbReference>
<gene>
    <name evidence="7" type="primary">LOC105164270</name>
</gene>
<dbReference type="PRINTS" id="PR00463">
    <property type="entry name" value="EP450I"/>
</dbReference>
<dbReference type="FunCoup" id="A0A6I9TJZ2">
    <property type="interactions" value="849"/>
</dbReference>
<sequence length="528" mass="59481">MYTKLFNTFSDAWSLWWQTGKITQDGFIFTIFIGVFAVLWFLLLLVKKPNKNPPLPPGPKGLPLVGNLLALDPELHTYFQNLAQTYGPIYTLKLGKKIGIVISSPALAKEVLKDQDTTFANRDVPVAGREATYGGLDIVWTPYGPEWRMLRKVCVREMLSNNSLESVYALRRRELRQAIKYLYGRAGSPVDIGEQMFLGVLNVITSMMWGGTVTGEERAGLGAEFKQVVGEMTELLGMPNLSDFYPGLERFDLQGVKKKMKGLAQRFDKIFETIIEQRLKINGEVAGSGEESKDFLQFLLQLKDEGDAKTPLTMTHVKALLMDMVVGGTDTTANTIEFALAEMMNKPEVLNKVRQELETVVGKDNMVEETDINKLPYLYTVMKEVLRLHPALPLLVPHCPSTTCTVARYMIPKGARVFVNVWAIHRDPSIWENPLEFCPERFSDSKWDYSGNDFKYFPFGSGRRICAGTAMAERMFMYSLASLVHSFNWSLPAGESLDLSEKFGIVLKKKIPLLAIPTPRLSNPSLYE</sequence>
<keyword evidence="4" id="KW-0503">Monooxygenase</keyword>
<dbReference type="GO" id="GO:0005506">
    <property type="term" value="F:iron ion binding"/>
    <property type="evidence" value="ECO:0007669"/>
    <property type="project" value="InterPro"/>
</dbReference>
<evidence type="ECO:0000256" key="4">
    <source>
        <dbReference type="RuleBase" id="RU000461"/>
    </source>
</evidence>
<proteinExistence type="inferred from homology"/>
<evidence type="ECO:0000313" key="7">
    <source>
        <dbReference type="RefSeq" id="XP_011081185.1"/>
    </source>
</evidence>
<keyword evidence="5" id="KW-0472">Membrane</keyword>
<comment type="similarity">
    <text evidence="4">Belongs to the cytochrome P450 family.</text>
</comment>
<organism evidence="6 7">
    <name type="scientific">Sesamum indicum</name>
    <name type="common">Oriental sesame</name>
    <name type="synonym">Sesamum orientale</name>
    <dbReference type="NCBI Taxonomy" id="4182"/>
    <lineage>
        <taxon>Eukaryota</taxon>
        <taxon>Viridiplantae</taxon>
        <taxon>Streptophyta</taxon>
        <taxon>Embryophyta</taxon>
        <taxon>Tracheophyta</taxon>
        <taxon>Spermatophyta</taxon>
        <taxon>Magnoliopsida</taxon>
        <taxon>eudicotyledons</taxon>
        <taxon>Gunneridae</taxon>
        <taxon>Pentapetalae</taxon>
        <taxon>asterids</taxon>
        <taxon>lamiids</taxon>
        <taxon>Lamiales</taxon>
        <taxon>Pedaliaceae</taxon>
        <taxon>Sesamum</taxon>
    </lineage>
</organism>
<dbReference type="PANTHER" id="PTHR47951:SF3">
    <property type="entry name" value="CYTOCHROME P450, FAMILY 706, SUBFAMILY A, POLYPEPTIDE 4"/>
    <property type="match status" value="1"/>
</dbReference>
<dbReference type="Proteomes" id="UP000504604">
    <property type="component" value="Linkage group LG6"/>
</dbReference>
<dbReference type="InterPro" id="IPR036396">
    <property type="entry name" value="Cyt_P450_sf"/>
</dbReference>
<dbReference type="AlphaFoldDB" id="A0A6I9TJZ2"/>
<evidence type="ECO:0000256" key="5">
    <source>
        <dbReference type="SAM" id="Phobius"/>
    </source>
</evidence>
<dbReference type="InParanoid" id="A0A6I9TJZ2"/>
<dbReference type="SUPFAM" id="SSF48264">
    <property type="entry name" value="Cytochrome P450"/>
    <property type="match status" value="1"/>
</dbReference>
<dbReference type="GO" id="GO:0016020">
    <property type="term" value="C:membrane"/>
    <property type="evidence" value="ECO:0007669"/>
    <property type="project" value="UniProtKB-SubCell"/>
</dbReference>
<dbReference type="GeneID" id="105164270"/>
<dbReference type="GO" id="GO:0016705">
    <property type="term" value="F:oxidoreductase activity, acting on paired donors, with incorporation or reduction of molecular oxygen"/>
    <property type="evidence" value="ECO:0007669"/>
    <property type="project" value="InterPro"/>
</dbReference>
<feature type="binding site" description="axial binding residue" evidence="3">
    <location>
        <position position="466"/>
    </location>
    <ligand>
        <name>heme</name>
        <dbReference type="ChEBI" id="CHEBI:30413"/>
    </ligand>
    <ligandPart>
        <name>Fe</name>
        <dbReference type="ChEBI" id="CHEBI:18248"/>
    </ligandPart>
</feature>
<protein>
    <submittedName>
        <fullName evidence="7">Flavonoid 3'-monooxygenase-like</fullName>
    </submittedName>
</protein>
<dbReference type="GO" id="GO:0020037">
    <property type="term" value="F:heme binding"/>
    <property type="evidence" value="ECO:0007669"/>
    <property type="project" value="InterPro"/>
</dbReference>
<dbReference type="Pfam" id="PF00067">
    <property type="entry name" value="p450"/>
    <property type="match status" value="1"/>
</dbReference>
<keyword evidence="3 4" id="KW-0479">Metal-binding</keyword>
<comment type="subcellular location">
    <subcellularLocation>
        <location evidence="1">Membrane</location>
        <topology evidence="1">Single-pass membrane protein</topology>
    </subcellularLocation>
</comment>
<dbReference type="CDD" id="cd11073">
    <property type="entry name" value="CYP76-like"/>
    <property type="match status" value="1"/>
</dbReference>
<dbReference type="PANTHER" id="PTHR47951">
    <property type="entry name" value="OS08G0547900 PROTEIN"/>
    <property type="match status" value="1"/>
</dbReference>
<dbReference type="PROSITE" id="PS00086">
    <property type="entry name" value="CYTOCHROME_P450"/>
    <property type="match status" value="1"/>
</dbReference>
<dbReference type="OrthoDB" id="2789670at2759"/>
<dbReference type="InterPro" id="IPR002401">
    <property type="entry name" value="Cyt_P450_E_grp-I"/>
</dbReference>
<keyword evidence="5" id="KW-1133">Transmembrane helix</keyword>
<keyword evidence="2 4" id="KW-0560">Oxidoreductase</keyword>
<dbReference type="InterPro" id="IPR001128">
    <property type="entry name" value="Cyt_P450"/>
</dbReference>
<comment type="cofactor">
    <cofactor evidence="3">
        <name>heme</name>
        <dbReference type="ChEBI" id="CHEBI:30413"/>
    </cofactor>
</comment>
<evidence type="ECO:0000256" key="3">
    <source>
        <dbReference type="PIRSR" id="PIRSR602401-1"/>
    </source>
</evidence>
<dbReference type="InterPro" id="IPR017972">
    <property type="entry name" value="Cyt_P450_CS"/>
</dbReference>
<keyword evidence="3 4" id="KW-0349">Heme</keyword>
<dbReference type="RefSeq" id="XP_011081185.1">
    <property type="nucleotide sequence ID" value="XM_011082883.2"/>
</dbReference>
<evidence type="ECO:0000256" key="1">
    <source>
        <dbReference type="ARBA" id="ARBA00004167"/>
    </source>
</evidence>
<name>A0A6I9TJZ2_SESIN</name>
<keyword evidence="3 4" id="KW-0408">Iron</keyword>